<dbReference type="KEGG" id="smir:SMM_1203"/>
<reference evidence="1 2" key="1">
    <citation type="submission" date="2013-09" db="EMBL/GenBank/DDBJ databases">
        <title>Complete genome sequence of Spiroplasma mirum suckling mouse cataract agent.</title>
        <authorList>
            <person name="Landry C.A."/>
            <person name="Bastian F.O."/>
            <person name="Thune R.L."/>
        </authorList>
    </citation>
    <scope>NUCLEOTIDE SEQUENCE [LARGE SCALE GENOMIC DNA]</scope>
    <source>
        <strain evidence="1 2">SMCA</strain>
    </source>
</reference>
<evidence type="ECO:0000313" key="1">
    <source>
        <dbReference type="EMBL" id="AHI58728.1"/>
    </source>
</evidence>
<organism evidence="1 2">
    <name type="scientific">Spiroplasma mirum ATCC 29335</name>
    <dbReference type="NCBI Taxonomy" id="838561"/>
    <lineage>
        <taxon>Bacteria</taxon>
        <taxon>Bacillati</taxon>
        <taxon>Mycoplasmatota</taxon>
        <taxon>Mollicutes</taxon>
        <taxon>Entomoplasmatales</taxon>
        <taxon>Spiroplasmataceae</taxon>
        <taxon>Spiroplasma</taxon>
    </lineage>
</organism>
<dbReference type="PATRIC" id="fig|838561.3.peg.1377"/>
<gene>
    <name evidence="1" type="ORF">P344_07160</name>
</gene>
<dbReference type="STRING" id="838561.P344_07160"/>
<dbReference type="RefSeq" id="WP_025317932.1">
    <property type="nucleotide sequence ID" value="NZ_CP002082.1"/>
</dbReference>
<dbReference type="EMBL" id="CP006720">
    <property type="protein sequence ID" value="AHI58728.1"/>
    <property type="molecule type" value="Genomic_DNA"/>
</dbReference>
<dbReference type="HOGENOM" id="CLU_1467345_0_0_14"/>
<dbReference type="Proteomes" id="UP000019260">
    <property type="component" value="Chromosome"/>
</dbReference>
<keyword evidence="2" id="KW-1185">Reference proteome</keyword>
<dbReference type="KEGG" id="smia:P344_07160"/>
<accession>W0GMU8</accession>
<dbReference type="AlphaFoldDB" id="W0GMU8"/>
<name>W0GMU8_9MOLU</name>
<sequence>MPRINNYWKLILLLMMPLISLMPNYGLNIVKDDPVKTNNDLVNNVYNKFGFAHNFIVGKVYNNLSYTYLYNLSMIPYPISKTGFYVATDQVNSEKLEINMDGFNWNKLPLNVQQNKFYYLNLWTTTINNEKQLIQFETDPLNPPSQSNMLNKTSFGYQLTFNKLFYYDISNLFLDRRIYVKGDQ</sequence>
<evidence type="ECO:0000313" key="2">
    <source>
        <dbReference type="Proteomes" id="UP000019260"/>
    </source>
</evidence>
<proteinExistence type="predicted"/>
<protein>
    <submittedName>
        <fullName evidence="1">Uncharacterized protein</fullName>
    </submittedName>
</protein>